<gene>
    <name evidence="10" type="ORF">EH165_13590</name>
</gene>
<dbReference type="KEGG" id="nak:EH165_13590"/>
<dbReference type="Pfam" id="PF03734">
    <property type="entry name" value="YkuD"/>
    <property type="match status" value="1"/>
</dbReference>
<keyword evidence="3 7" id="KW-0133">Cell shape</keyword>
<dbReference type="InterPro" id="IPR041280">
    <property type="entry name" value="Big_10"/>
</dbReference>
<dbReference type="GO" id="GO:0016746">
    <property type="term" value="F:acyltransferase activity"/>
    <property type="evidence" value="ECO:0007669"/>
    <property type="project" value="UniProtKB-KW"/>
</dbReference>
<sequence>MRRSLSIIAVGVAAVLTVGACSSTGQDVVVTEFQTAGANAAPAPSQVTVPPTQSVAVSSAPAASAAAPAAAKVNIISLPAFGSTDLAPATPITVTVFNADITGMTVTGSDGSALKGDISADGATFTLSQGMKYGQTYNFVGVAKGTDGTETPITGTMATVAPTDTNRAAITPSQGETVGVAAPIVIQFYGQVKDRAAAQRALTVTAVDKSGAPLNVEGSWGWLQDEEIKTAGVLQSQVHFRPKDFWPAYTTVTVKANLYGVNLGGTWGREDVSQTFTIGRDLRVDANVSSFRMKVTVDGAQVQDFPVSYGKTEDVRRATRNGIHIVQEKFPDYDMCNTQFNYCGVKVKWAVRINNNGEFIHENDSTIPQQGVANVSHGCVNMSTANAKIFYDMALYGDPVTVSNSPGAPDLGPADYNYDWSYTYDQWKKFSAL</sequence>
<evidence type="ECO:0000256" key="2">
    <source>
        <dbReference type="ARBA" id="ARBA00022679"/>
    </source>
</evidence>
<dbReference type="Proteomes" id="UP000268084">
    <property type="component" value="Chromosome"/>
</dbReference>
<keyword evidence="2" id="KW-0808">Transferase</keyword>
<keyword evidence="4 7" id="KW-0573">Peptidoglycan synthesis</keyword>
<dbReference type="PANTHER" id="PTHR30582">
    <property type="entry name" value="L,D-TRANSPEPTIDASE"/>
    <property type="match status" value="1"/>
</dbReference>
<dbReference type="SUPFAM" id="SSF141523">
    <property type="entry name" value="L,D-transpeptidase catalytic domain-like"/>
    <property type="match status" value="1"/>
</dbReference>
<name>A0A3G8ZQE6_9ACTN</name>
<dbReference type="Gene3D" id="2.60.40.3780">
    <property type="match status" value="1"/>
</dbReference>
<dbReference type="InterPro" id="IPR050979">
    <property type="entry name" value="LD-transpeptidase"/>
</dbReference>
<feature type="chain" id="PRO_5039318063" evidence="8">
    <location>
        <begin position="21"/>
        <end position="433"/>
    </location>
</feature>
<evidence type="ECO:0000256" key="4">
    <source>
        <dbReference type="ARBA" id="ARBA00022984"/>
    </source>
</evidence>
<dbReference type="PROSITE" id="PS51257">
    <property type="entry name" value="PROKAR_LIPOPROTEIN"/>
    <property type="match status" value="1"/>
</dbReference>
<keyword evidence="6 7" id="KW-0961">Cell wall biogenesis/degradation</keyword>
<evidence type="ECO:0000256" key="1">
    <source>
        <dbReference type="ARBA" id="ARBA00004752"/>
    </source>
</evidence>
<organism evidence="10 11">
    <name type="scientific">Nakamurella antarctica</name>
    <dbReference type="NCBI Taxonomy" id="1902245"/>
    <lineage>
        <taxon>Bacteria</taxon>
        <taxon>Bacillati</taxon>
        <taxon>Actinomycetota</taxon>
        <taxon>Actinomycetes</taxon>
        <taxon>Nakamurellales</taxon>
        <taxon>Nakamurellaceae</taxon>
        <taxon>Nakamurella</taxon>
    </lineage>
</organism>
<dbReference type="PROSITE" id="PS52029">
    <property type="entry name" value="LD_TPASE"/>
    <property type="match status" value="1"/>
</dbReference>
<keyword evidence="5" id="KW-0012">Acyltransferase</keyword>
<protein>
    <submittedName>
        <fullName evidence="10">L,D-transpeptidase</fullName>
    </submittedName>
</protein>
<dbReference type="OrthoDB" id="5242354at2"/>
<dbReference type="Gene3D" id="2.40.440.10">
    <property type="entry name" value="L,D-transpeptidase catalytic domain-like"/>
    <property type="match status" value="1"/>
</dbReference>
<dbReference type="UniPathway" id="UPA00219"/>
<evidence type="ECO:0000256" key="3">
    <source>
        <dbReference type="ARBA" id="ARBA00022960"/>
    </source>
</evidence>
<evidence type="ECO:0000313" key="10">
    <source>
        <dbReference type="EMBL" id="AZI59025.1"/>
    </source>
</evidence>
<dbReference type="InterPro" id="IPR038063">
    <property type="entry name" value="Transpep_catalytic_dom"/>
</dbReference>
<dbReference type="EMBL" id="CP034170">
    <property type="protein sequence ID" value="AZI59025.1"/>
    <property type="molecule type" value="Genomic_DNA"/>
</dbReference>
<evidence type="ECO:0000259" key="9">
    <source>
        <dbReference type="PROSITE" id="PS52029"/>
    </source>
</evidence>
<proteinExistence type="predicted"/>
<dbReference type="CDD" id="cd13432">
    <property type="entry name" value="LDT_IgD_like_2"/>
    <property type="match status" value="1"/>
</dbReference>
<dbReference type="GO" id="GO:0071972">
    <property type="term" value="F:peptidoglycan L,D-transpeptidase activity"/>
    <property type="evidence" value="ECO:0007669"/>
    <property type="project" value="TreeGrafter"/>
</dbReference>
<dbReference type="Pfam" id="PF17964">
    <property type="entry name" value="Big_10"/>
    <property type="match status" value="1"/>
</dbReference>
<keyword evidence="11" id="KW-1185">Reference proteome</keyword>
<dbReference type="Gene3D" id="2.60.40.3710">
    <property type="match status" value="1"/>
</dbReference>
<reference evidence="10 11" key="2">
    <citation type="submission" date="2018-12" db="EMBL/GenBank/DDBJ databases">
        <title>Nakamurella antarcticus sp. nov., isolated from Antarctica South Shetland Islands soil.</title>
        <authorList>
            <person name="Peng F."/>
        </authorList>
    </citation>
    <scope>NUCLEOTIDE SEQUENCE [LARGE SCALE GENOMIC DNA]</scope>
    <source>
        <strain evidence="10 11">S14-144</strain>
    </source>
</reference>
<dbReference type="GO" id="GO:0071555">
    <property type="term" value="P:cell wall organization"/>
    <property type="evidence" value="ECO:0007669"/>
    <property type="project" value="UniProtKB-UniRule"/>
</dbReference>
<feature type="signal peptide" evidence="8">
    <location>
        <begin position="1"/>
        <end position="20"/>
    </location>
</feature>
<accession>A0A3G8ZQE6</accession>
<dbReference type="GO" id="GO:0005576">
    <property type="term" value="C:extracellular region"/>
    <property type="evidence" value="ECO:0007669"/>
    <property type="project" value="TreeGrafter"/>
</dbReference>
<feature type="active site" description="Nucleophile" evidence="7">
    <location>
        <position position="379"/>
    </location>
</feature>
<feature type="domain" description="L,D-TPase catalytic" evidence="9">
    <location>
        <begin position="282"/>
        <end position="403"/>
    </location>
</feature>
<dbReference type="GO" id="GO:0008360">
    <property type="term" value="P:regulation of cell shape"/>
    <property type="evidence" value="ECO:0007669"/>
    <property type="project" value="UniProtKB-UniRule"/>
</dbReference>
<dbReference type="AlphaFoldDB" id="A0A3G8ZQE6"/>
<feature type="active site" description="Proton donor/acceptor" evidence="7">
    <location>
        <position position="361"/>
    </location>
</feature>
<comment type="pathway">
    <text evidence="1 7">Cell wall biogenesis; peptidoglycan biosynthesis.</text>
</comment>
<evidence type="ECO:0000256" key="7">
    <source>
        <dbReference type="PROSITE-ProRule" id="PRU01373"/>
    </source>
</evidence>
<evidence type="ECO:0000256" key="8">
    <source>
        <dbReference type="SAM" id="SignalP"/>
    </source>
</evidence>
<keyword evidence="8" id="KW-0732">Signal</keyword>
<evidence type="ECO:0000313" key="11">
    <source>
        <dbReference type="Proteomes" id="UP000268084"/>
    </source>
</evidence>
<dbReference type="PANTHER" id="PTHR30582:SF2">
    <property type="entry name" value="L,D-TRANSPEPTIDASE YCIB-RELATED"/>
    <property type="match status" value="1"/>
</dbReference>
<evidence type="ECO:0000256" key="6">
    <source>
        <dbReference type="ARBA" id="ARBA00023316"/>
    </source>
</evidence>
<dbReference type="GO" id="GO:0018104">
    <property type="term" value="P:peptidoglycan-protein cross-linking"/>
    <property type="evidence" value="ECO:0007669"/>
    <property type="project" value="TreeGrafter"/>
</dbReference>
<reference evidence="10 11" key="1">
    <citation type="submission" date="2018-11" db="EMBL/GenBank/DDBJ databases">
        <authorList>
            <person name="Da X."/>
        </authorList>
    </citation>
    <scope>NUCLEOTIDE SEQUENCE [LARGE SCALE GENOMIC DNA]</scope>
    <source>
        <strain evidence="10 11">S14-144</strain>
    </source>
</reference>
<dbReference type="CDD" id="cd16913">
    <property type="entry name" value="YkuD_like"/>
    <property type="match status" value="1"/>
</dbReference>
<evidence type="ECO:0000256" key="5">
    <source>
        <dbReference type="ARBA" id="ARBA00023315"/>
    </source>
</evidence>
<dbReference type="InterPro" id="IPR005490">
    <property type="entry name" value="LD_TPept_cat_dom"/>
</dbReference>